<gene>
    <name evidence="9" type="ORF">HK103_003653</name>
</gene>
<evidence type="ECO:0000256" key="2">
    <source>
        <dbReference type="ARBA" id="ARBA00022801"/>
    </source>
</evidence>
<dbReference type="InterPro" id="IPR002641">
    <property type="entry name" value="PNPLA_dom"/>
</dbReference>
<evidence type="ECO:0000256" key="4">
    <source>
        <dbReference type="ARBA" id="ARBA00023098"/>
    </source>
</evidence>
<feature type="transmembrane region" description="Helical" evidence="7">
    <location>
        <begin position="55"/>
        <end position="74"/>
    </location>
</feature>
<keyword evidence="7" id="KW-1133">Transmembrane helix</keyword>
<dbReference type="InterPro" id="IPR050301">
    <property type="entry name" value="NTE"/>
</dbReference>
<sequence length="583" mass="66592">MKRKNKKQRKRASEYPMGKPNSDYTDTESTTTLENHLPHKISSVYKQKKKASSSLTFYIVQYPILFFSIGMMIFNLVCYTVARFCVMIAEFVIDGLSRHRKLRLKLKEATTYGEWLDIAKRLDEKMGLNKWRNEPNEEYAFDEELLITMSSRMKNGLQNSDLNSLCNILQYEVCKQDFAGIEHELLYSRCFSGTKHSIEEYLSLVDRSLDFVAESSQLSKNEKYAIFKQISMTYGRTALCLSGGATLTYFHLGVIKSLLDEKLLPNIVSGTSAGSLMAAMVAVRTDEEIRSEVFVPDFVDHVRCCHVPLQTRLKNFYNRGALFDEELFRQEALWFCKGNMTFLEAFKKTGRVLNISVVSNESHSKLKVLNHINAPQVTIASAVVASSAVPFVLPPCELKMKDELGNIVPYYSAGKLWRDGSLVSDIPEKELNQSFRVKYIIVSQVNPHISLFFFSPKGSAGCPPMQRSGRGWRGGFIASSIVQYFLLDLHKWLTFLRDMDLMPKIMDSNVSNIWLQSFAGNVTILPPNPTIGDLTRLVTDPDKDRLDKFLADGQLYTWPKIAMIANRYKNEKKILQLLDRFKN</sequence>
<proteinExistence type="inferred from homology"/>
<keyword evidence="7" id="KW-0812">Transmembrane</keyword>
<dbReference type="Pfam" id="PF11815">
    <property type="entry name" value="DUF3336"/>
    <property type="match status" value="1"/>
</dbReference>
<keyword evidence="2 5" id="KW-0378">Hydrolase</keyword>
<dbReference type="GO" id="GO:0016042">
    <property type="term" value="P:lipid catabolic process"/>
    <property type="evidence" value="ECO:0007669"/>
    <property type="project" value="UniProtKB-UniRule"/>
</dbReference>
<dbReference type="InterPro" id="IPR021771">
    <property type="entry name" value="Triacylglycerol_lipase_N"/>
</dbReference>
<comment type="caution">
    <text evidence="5">Lacks conserved residue(s) required for the propagation of feature annotation.</text>
</comment>
<feature type="compositionally biased region" description="Basic residues" evidence="6">
    <location>
        <begin position="1"/>
        <end position="10"/>
    </location>
</feature>
<dbReference type="GO" id="GO:0004806">
    <property type="term" value="F:triacylglycerol lipase activity"/>
    <property type="evidence" value="ECO:0007669"/>
    <property type="project" value="InterPro"/>
</dbReference>
<organism evidence="9 10">
    <name type="scientific">Boothiomyces macroporosus</name>
    <dbReference type="NCBI Taxonomy" id="261099"/>
    <lineage>
        <taxon>Eukaryota</taxon>
        <taxon>Fungi</taxon>
        <taxon>Fungi incertae sedis</taxon>
        <taxon>Chytridiomycota</taxon>
        <taxon>Chytridiomycota incertae sedis</taxon>
        <taxon>Chytridiomycetes</taxon>
        <taxon>Rhizophydiales</taxon>
        <taxon>Terramycetaceae</taxon>
        <taxon>Boothiomyces</taxon>
    </lineage>
</organism>
<evidence type="ECO:0000256" key="7">
    <source>
        <dbReference type="SAM" id="Phobius"/>
    </source>
</evidence>
<keyword evidence="4 5" id="KW-0443">Lipid metabolism</keyword>
<evidence type="ECO:0000256" key="3">
    <source>
        <dbReference type="ARBA" id="ARBA00022963"/>
    </source>
</evidence>
<comment type="similarity">
    <text evidence="1">Belongs to the PLPL family.</text>
</comment>
<keyword evidence="10" id="KW-1185">Reference proteome</keyword>
<keyword evidence="7" id="KW-0472">Membrane</keyword>
<evidence type="ECO:0000256" key="5">
    <source>
        <dbReference type="PROSITE-ProRule" id="PRU01161"/>
    </source>
</evidence>
<feature type="short sequence motif" description="GXSXG" evidence="5">
    <location>
        <begin position="270"/>
        <end position="274"/>
    </location>
</feature>
<evidence type="ECO:0000313" key="10">
    <source>
        <dbReference type="Proteomes" id="UP001210925"/>
    </source>
</evidence>
<feature type="active site" description="Proton acceptor" evidence="5">
    <location>
        <position position="419"/>
    </location>
</feature>
<dbReference type="Pfam" id="PF01734">
    <property type="entry name" value="Patatin"/>
    <property type="match status" value="1"/>
</dbReference>
<dbReference type="AlphaFoldDB" id="A0AAD5UK29"/>
<comment type="caution">
    <text evidence="9">The sequence shown here is derived from an EMBL/GenBank/DDBJ whole genome shotgun (WGS) entry which is preliminary data.</text>
</comment>
<feature type="region of interest" description="Disordered" evidence="6">
    <location>
        <begin position="1"/>
        <end position="30"/>
    </location>
</feature>
<keyword evidence="3 5" id="KW-0442">Lipid degradation</keyword>
<reference evidence="9" key="1">
    <citation type="submission" date="2020-05" db="EMBL/GenBank/DDBJ databases">
        <title>Phylogenomic resolution of chytrid fungi.</title>
        <authorList>
            <person name="Stajich J.E."/>
            <person name="Amses K."/>
            <person name="Simmons R."/>
            <person name="Seto K."/>
            <person name="Myers J."/>
            <person name="Bonds A."/>
            <person name="Quandt C.A."/>
            <person name="Barry K."/>
            <person name="Liu P."/>
            <person name="Grigoriev I."/>
            <person name="Longcore J.E."/>
            <person name="James T.Y."/>
        </authorList>
    </citation>
    <scope>NUCLEOTIDE SEQUENCE</scope>
    <source>
        <strain evidence="9">PLAUS21</strain>
    </source>
</reference>
<dbReference type="InterPro" id="IPR016035">
    <property type="entry name" value="Acyl_Trfase/lysoPLipase"/>
</dbReference>
<evidence type="ECO:0000313" key="9">
    <source>
        <dbReference type="EMBL" id="KAJ3258365.1"/>
    </source>
</evidence>
<dbReference type="PANTHER" id="PTHR14226">
    <property type="entry name" value="NEUROPATHY TARGET ESTERASE/SWISS CHEESE D.MELANOGASTER"/>
    <property type="match status" value="1"/>
</dbReference>
<dbReference type="PANTHER" id="PTHR14226:SF66">
    <property type="entry name" value="TRIACYLGLYCEROL LIPASE PTL2"/>
    <property type="match status" value="1"/>
</dbReference>
<protein>
    <recommendedName>
        <fullName evidence="8">PNPLA domain-containing protein</fullName>
    </recommendedName>
</protein>
<dbReference type="Gene3D" id="3.40.1090.10">
    <property type="entry name" value="Cytosolic phospholipase A2 catalytic domain"/>
    <property type="match status" value="2"/>
</dbReference>
<dbReference type="PROSITE" id="PS51635">
    <property type="entry name" value="PNPLA"/>
    <property type="match status" value="1"/>
</dbReference>
<evidence type="ECO:0000256" key="1">
    <source>
        <dbReference type="ARBA" id="ARBA00006104"/>
    </source>
</evidence>
<dbReference type="EMBL" id="JADGKB010000028">
    <property type="protein sequence ID" value="KAJ3258365.1"/>
    <property type="molecule type" value="Genomic_DNA"/>
</dbReference>
<feature type="active site" description="Nucleophile" evidence="5">
    <location>
        <position position="272"/>
    </location>
</feature>
<dbReference type="CDD" id="cd07232">
    <property type="entry name" value="Pat_PLPL"/>
    <property type="match status" value="1"/>
</dbReference>
<dbReference type="GO" id="GO:0006641">
    <property type="term" value="P:triglyceride metabolic process"/>
    <property type="evidence" value="ECO:0007669"/>
    <property type="project" value="UniProtKB-ARBA"/>
</dbReference>
<evidence type="ECO:0000259" key="8">
    <source>
        <dbReference type="PROSITE" id="PS51635"/>
    </source>
</evidence>
<accession>A0AAD5UK29</accession>
<evidence type="ECO:0000256" key="6">
    <source>
        <dbReference type="SAM" id="MobiDB-lite"/>
    </source>
</evidence>
<dbReference type="Proteomes" id="UP001210925">
    <property type="component" value="Unassembled WGS sequence"/>
</dbReference>
<feature type="domain" description="PNPLA" evidence="8">
    <location>
        <begin position="239"/>
        <end position="432"/>
    </location>
</feature>
<dbReference type="SUPFAM" id="SSF52151">
    <property type="entry name" value="FabD/lysophospholipase-like"/>
    <property type="match status" value="1"/>
</dbReference>
<name>A0AAD5UK29_9FUNG</name>